<feature type="coiled-coil region" evidence="1">
    <location>
        <begin position="160"/>
        <end position="194"/>
    </location>
</feature>
<protein>
    <submittedName>
        <fullName evidence="2">Uncharacterized protein</fullName>
    </submittedName>
</protein>
<comment type="caution">
    <text evidence="2">The sequence shown here is derived from an EMBL/GenBank/DDBJ whole genome shotgun (WGS) entry which is preliminary data.</text>
</comment>
<dbReference type="EMBL" id="JBFOLK010000005">
    <property type="protein sequence ID" value="KAL2512911.1"/>
    <property type="molecule type" value="Genomic_DNA"/>
</dbReference>
<dbReference type="Proteomes" id="UP001604336">
    <property type="component" value="Unassembled WGS sequence"/>
</dbReference>
<name>A0ABD1TJK4_9LAMI</name>
<accession>A0ABD1TJK4</accession>
<keyword evidence="3" id="KW-1185">Reference proteome</keyword>
<dbReference type="AlphaFoldDB" id="A0ABD1TJK4"/>
<organism evidence="2 3">
    <name type="scientific">Abeliophyllum distichum</name>
    <dbReference type="NCBI Taxonomy" id="126358"/>
    <lineage>
        <taxon>Eukaryota</taxon>
        <taxon>Viridiplantae</taxon>
        <taxon>Streptophyta</taxon>
        <taxon>Embryophyta</taxon>
        <taxon>Tracheophyta</taxon>
        <taxon>Spermatophyta</taxon>
        <taxon>Magnoliopsida</taxon>
        <taxon>eudicotyledons</taxon>
        <taxon>Gunneridae</taxon>
        <taxon>Pentapetalae</taxon>
        <taxon>asterids</taxon>
        <taxon>lamiids</taxon>
        <taxon>Lamiales</taxon>
        <taxon>Oleaceae</taxon>
        <taxon>Forsythieae</taxon>
        <taxon>Abeliophyllum</taxon>
    </lineage>
</organism>
<proteinExistence type="predicted"/>
<evidence type="ECO:0000313" key="3">
    <source>
        <dbReference type="Proteomes" id="UP001604336"/>
    </source>
</evidence>
<keyword evidence="1" id="KW-0175">Coiled coil</keyword>
<evidence type="ECO:0000256" key="1">
    <source>
        <dbReference type="SAM" id="Coils"/>
    </source>
</evidence>
<gene>
    <name evidence="2" type="ORF">Adt_18511</name>
</gene>
<sequence length="214" mass="24302">MSFQKDFQNPSVEVEVEVDIQEPDCPFQTSSTFTEVIVLNILPTLGVGPSDKDRGHRFTENQIASLFRQIQGPIFYNRASGERKRINFSQPKKNLASRSSPKVVQMKLPIKAKSPPLAKGVVIGEPSPNATKSITEAVKEKGKEKLCNPILREERYAVEVKEYKKKINDMTSLVEHLEVEIQRRSMEVEEYKKNLEAKRLRADVHHLASNLLTS</sequence>
<reference evidence="3" key="1">
    <citation type="submission" date="2024-07" db="EMBL/GenBank/DDBJ databases">
        <title>Two chromosome-level genome assemblies of Korean endemic species Abeliophyllum distichum and Forsythia ovata (Oleaceae).</title>
        <authorList>
            <person name="Jang H."/>
        </authorList>
    </citation>
    <scope>NUCLEOTIDE SEQUENCE [LARGE SCALE GENOMIC DNA]</scope>
</reference>
<evidence type="ECO:0000313" key="2">
    <source>
        <dbReference type="EMBL" id="KAL2512911.1"/>
    </source>
</evidence>